<dbReference type="AlphaFoldDB" id="A0A250WQU0"/>
<sequence>MISRSQAPLKGLRHKVRKVGSFNVNGKKPPEDLSLKEWFGSKLSSSSPRPGVVVLGFQEVVPLSASNVFVGKHQCLSASNVFVGSAQTNIMAWDKAIAAELNGGAWADMQYGAQRERRAGQSVATNNEAAGVITDNMESQWSGSLLPLGQHVSQRAGPDPSSSIKGIDALTGDGNEGLYFQVACKQLVGLYLTVWVQKSLLPQVKGVQTAVVTTGFGGYLGNKGAVCARLYIYDTPICFVNAHLSSGDKDGDEAKRNADALDVLQRCDFYTASQYEQTMNSAAAMKMVAALGHGHWGGKKSIQDHEEAIWLGDLNYRIKMPDDEVRRLVRSGQVKQLLEYDQLNRERAANRVFKGWKEGDITFLPTFKFKVGSHTYLGDREKTEASTASALQSEEGAEEDGEAGEVQKRRTPAWCDRILFRSSSTHHQHLTQLSYSRGELVISDHKPVMSMFSLKAKQYKRRKINELLDDAARKAEILQASMRPRPSLAPNVVNIGTVQYGEEKEFEVSLSNSGPVDGVFHFIPPPRSYEDTAESSSGLPAWVTANPSEGIVPAGGSCVIKLVVCVEGGPSGSAQDLAQAANDFLDSILILRVEDGSDLFLSLTGTYTRSNWLGLPLHVIAGGLEPDTQVPLPVARLIQALSKKVDDTLAPPDLFLNSVKVVLSKSEPVSGDAFTNLPSGLSRSTQRGLLQALRPLIASLEVGVCLPEDAPAHDLASLLMLFLGELPQPLLPAPAVALISAAIEAGQVPVPHAIPELFMGDMLNPIELNTLEAILALMRKVVCTYTDSSTVLSHDLSQLMASYLLPPLSLFAPPEAQVCRVDIVQLLIE</sequence>
<evidence type="ECO:0000313" key="10">
    <source>
        <dbReference type="Proteomes" id="UP000232323"/>
    </source>
</evidence>
<dbReference type="InterPro" id="IPR000198">
    <property type="entry name" value="RhoGAP_dom"/>
</dbReference>
<dbReference type="EMBL" id="BEGY01000002">
    <property type="protein sequence ID" value="GAX73188.1"/>
    <property type="molecule type" value="Genomic_DNA"/>
</dbReference>
<dbReference type="InterPro" id="IPR008936">
    <property type="entry name" value="Rho_GTPase_activation_prot"/>
</dbReference>
<dbReference type="SUPFAM" id="SSF48350">
    <property type="entry name" value="GTPase activation domain, GAP"/>
    <property type="match status" value="1"/>
</dbReference>
<evidence type="ECO:0000256" key="3">
    <source>
        <dbReference type="ARBA" id="ARBA00010768"/>
    </source>
</evidence>
<dbReference type="InterPro" id="IPR045849">
    <property type="entry name" value="IP5P_plant"/>
</dbReference>
<dbReference type="GO" id="GO:0004439">
    <property type="term" value="F:phosphatidylinositol-4,5-bisphosphate 5-phosphatase activity"/>
    <property type="evidence" value="ECO:0007669"/>
    <property type="project" value="TreeGrafter"/>
</dbReference>
<name>A0A250WQU0_9CHLO</name>
<evidence type="ECO:0000256" key="6">
    <source>
        <dbReference type="ARBA" id="ARBA00023329"/>
    </source>
</evidence>
<dbReference type="Pfam" id="PF22669">
    <property type="entry name" value="Exo_endo_phos2"/>
    <property type="match status" value="1"/>
</dbReference>
<dbReference type="Gene3D" id="2.60.40.10">
    <property type="entry name" value="Immunoglobulins"/>
    <property type="match status" value="1"/>
</dbReference>
<dbReference type="Pfam" id="PF00620">
    <property type="entry name" value="RhoGAP"/>
    <property type="match status" value="1"/>
</dbReference>
<protein>
    <recommendedName>
        <fullName evidence="8">Rho-GAP domain-containing protein</fullName>
    </recommendedName>
</protein>
<comment type="caution">
    <text evidence="9">The sequence shown here is derived from an EMBL/GenBank/DDBJ whole genome shotgun (WGS) entry which is preliminary data.</text>
</comment>
<evidence type="ECO:0000313" key="9">
    <source>
        <dbReference type="EMBL" id="GAX73188.1"/>
    </source>
</evidence>
<evidence type="ECO:0000256" key="5">
    <source>
        <dbReference type="ARBA" id="ARBA00022801"/>
    </source>
</evidence>
<dbReference type="GO" id="GO:0031901">
    <property type="term" value="C:early endosome membrane"/>
    <property type="evidence" value="ECO:0007669"/>
    <property type="project" value="UniProtKB-SubCell"/>
</dbReference>
<dbReference type="Gene3D" id="3.60.10.10">
    <property type="entry name" value="Endonuclease/exonuclease/phosphatase"/>
    <property type="match status" value="1"/>
</dbReference>
<dbReference type="Gene3D" id="1.10.555.10">
    <property type="entry name" value="Rho GTPase activation protein"/>
    <property type="match status" value="1"/>
</dbReference>
<organism evidence="9 10">
    <name type="scientific">Chlamydomonas eustigma</name>
    <dbReference type="NCBI Taxonomy" id="1157962"/>
    <lineage>
        <taxon>Eukaryota</taxon>
        <taxon>Viridiplantae</taxon>
        <taxon>Chlorophyta</taxon>
        <taxon>core chlorophytes</taxon>
        <taxon>Chlorophyceae</taxon>
        <taxon>CS clade</taxon>
        <taxon>Chlamydomonadales</taxon>
        <taxon>Chlamydomonadaceae</taxon>
        <taxon>Chlamydomonas</taxon>
    </lineage>
</organism>
<feature type="domain" description="Rho-GAP" evidence="8">
    <location>
        <begin position="635"/>
        <end position="829"/>
    </location>
</feature>
<dbReference type="GO" id="GO:0004445">
    <property type="term" value="F:inositol-polyphosphate 5-phosphatase activity"/>
    <property type="evidence" value="ECO:0007669"/>
    <property type="project" value="InterPro"/>
</dbReference>
<evidence type="ECO:0000256" key="1">
    <source>
        <dbReference type="ARBA" id="ARBA00004146"/>
    </source>
</evidence>
<dbReference type="PANTHER" id="PTHR45666">
    <property type="entry name" value="TYPE IV INOSITOL POLYPHOSPHATE 5-PHOSPHATASE 9"/>
    <property type="match status" value="1"/>
</dbReference>
<evidence type="ECO:0000256" key="4">
    <source>
        <dbReference type="ARBA" id="ARBA00022753"/>
    </source>
</evidence>
<dbReference type="STRING" id="1157962.A0A250WQU0"/>
<comment type="subcellular location">
    <subcellularLocation>
        <location evidence="2">Cytoplasmic vesicle</location>
        <location evidence="2">Phagosome membrane</location>
    </subcellularLocation>
    <subcellularLocation>
        <location evidence="1">Early endosome membrane</location>
    </subcellularLocation>
</comment>
<keyword evidence="4" id="KW-0967">Endosome</keyword>
<gene>
    <name evidence="9" type="ORF">CEUSTIGMA_g641.t1</name>
</gene>
<feature type="region of interest" description="Disordered" evidence="7">
    <location>
        <begin position="381"/>
        <end position="407"/>
    </location>
</feature>
<evidence type="ECO:0000259" key="8">
    <source>
        <dbReference type="PROSITE" id="PS50238"/>
    </source>
</evidence>
<accession>A0A250WQU0</accession>
<dbReference type="PROSITE" id="PS50238">
    <property type="entry name" value="RHOGAP"/>
    <property type="match status" value="1"/>
</dbReference>
<reference evidence="9 10" key="1">
    <citation type="submission" date="2017-08" db="EMBL/GenBank/DDBJ databases">
        <title>Acidophilic green algal genome provides insights into adaptation to an acidic environment.</title>
        <authorList>
            <person name="Hirooka S."/>
            <person name="Hirose Y."/>
            <person name="Kanesaki Y."/>
            <person name="Higuchi S."/>
            <person name="Fujiwara T."/>
            <person name="Onuma R."/>
            <person name="Era A."/>
            <person name="Ohbayashi R."/>
            <person name="Uzuka A."/>
            <person name="Nozaki H."/>
            <person name="Yoshikawa H."/>
            <person name="Miyagishima S.Y."/>
        </authorList>
    </citation>
    <scope>NUCLEOTIDE SEQUENCE [LARGE SCALE GENOMIC DNA]</scope>
    <source>
        <strain evidence="9 10">NIES-2499</strain>
    </source>
</reference>
<keyword evidence="5" id="KW-0378">Hydrolase</keyword>
<dbReference type="GO" id="GO:0034485">
    <property type="term" value="F:phosphatidylinositol-3,4,5-trisphosphate 5-phosphatase activity"/>
    <property type="evidence" value="ECO:0007669"/>
    <property type="project" value="TreeGrafter"/>
</dbReference>
<comment type="similarity">
    <text evidence="3">Belongs to the inositol polyphosphate 5-phosphatase family.</text>
</comment>
<dbReference type="InterPro" id="IPR048869">
    <property type="entry name" value="OCRL-1_2_ASH"/>
</dbReference>
<dbReference type="GO" id="GO:0030670">
    <property type="term" value="C:phagocytic vesicle membrane"/>
    <property type="evidence" value="ECO:0007669"/>
    <property type="project" value="UniProtKB-SubCell"/>
</dbReference>
<dbReference type="InterPro" id="IPR000300">
    <property type="entry name" value="IPPc"/>
</dbReference>
<dbReference type="InterPro" id="IPR036691">
    <property type="entry name" value="Endo/exonu/phosph_ase_sf"/>
</dbReference>
<evidence type="ECO:0000256" key="2">
    <source>
        <dbReference type="ARBA" id="ARBA00004580"/>
    </source>
</evidence>
<keyword evidence="6" id="KW-0968">Cytoplasmic vesicle</keyword>
<proteinExistence type="inferred from homology"/>
<dbReference type="SUPFAM" id="SSF56219">
    <property type="entry name" value="DNase I-like"/>
    <property type="match status" value="1"/>
</dbReference>
<dbReference type="SMART" id="SM00128">
    <property type="entry name" value="IPPc"/>
    <property type="match status" value="1"/>
</dbReference>
<dbReference type="GO" id="GO:0046856">
    <property type="term" value="P:phosphatidylinositol dephosphorylation"/>
    <property type="evidence" value="ECO:0007669"/>
    <property type="project" value="InterPro"/>
</dbReference>
<evidence type="ECO:0000256" key="7">
    <source>
        <dbReference type="SAM" id="MobiDB-lite"/>
    </source>
</evidence>
<dbReference type="PANTHER" id="PTHR45666:SF22">
    <property type="entry name" value="TYPE I INOSITOL POLYPHOSPHATE 5-PHOSPHATASE 4"/>
    <property type="match status" value="1"/>
</dbReference>
<keyword evidence="10" id="KW-1185">Reference proteome</keyword>
<dbReference type="OrthoDB" id="62798at2759"/>
<dbReference type="GO" id="GO:0007165">
    <property type="term" value="P:signal transduction"/>
    <property type="evidence" value="ECO:0007669"/>
    <property type="project" value="InterPro"/>
</dbReference>
<dbReference type="Proteomes" id="UP000232323">
    <property type="component" value="Unassembled WGS sequence"/>
</dbReference>
<dbReference type="InterPro" id="IPR013783">
    <property type="entry name" value="Ig-like_fold"/>
</dbReference>
<dbReference type="Pfam" id="PF21310">
    <property type="entry name" value="OCRL-like_ASH"/>
    <property type="match status" value="1"/>
</dbReference>